<keyword evidence="6" id="KW-1185">Reference proteome</keyword>
<name>A0ABT2JEQ0_9PSEU</name>
<dbReference type="PANTHER" id="PTHR43861:SF1">
    <property type="entry name" value="TRANS-ACONITATE 2-METHYLTRANSFERASE"/>
    <property type="match status" value="1"/>
</dbReference>
<evidence type="ECO:0000259" key="4">
    <source>
        <dbReference type="Pfam" id="PF13649"/>
    </source>
</evidence>
<feature type="domain" description="Methyltransferase" evidence="4">
    <location>
        <begin position="68"/>
        <end position="155"/>
    </location>
</feature>
<protein>
    <submittedName>
        <fullName evidence="5">Methyltransferase domain-containing protein</fullName>
    </submittedName>
</protein>
<dbReference type="Pfam" id="PF13649">
    <property type="entry name" value="Methyltransf_25"/>
    <property type="match status" value="1"/>
</dbReference>
<dbReference type="SUPFAM" id="SSF53335">
    <property type="entry name" value="S-adenosyl-L-methionine-dependent methyltransferases"/>
    <property type="match status" value="1"/>
</dbReference>
<feature type="compositionally biased region" description="Basic and acidic residues" evidence="3">
    <location>
        <begin position="1"/>
        <end position="23"/>
    </location>
</feature>
<evidence type="ECO:0000256" key="1">
    <source>
        <dbReference type="ARBA" id="ARBA00022603"/>
    </source>
</evidence>
<dbReference type="Proteomes" id="UP001156441">
    <property type="component" value="Unassembled WGS sequence"/>
</dbReference>
<organism evidence="5 6">
    <name type="scientific">Actinophytocola gossypii</name>
    <dbReference type="NCBI Taxonomy" id="2812003"/>
    <lineage>
        <taxon>Bacteria</taxon>
        <taxon>Bacillati</taxon>
        <taxon>Actinomycetota</taxon>
        <taxon>Actinomycetes</taxon>
        <taxon>Pseudonocardiales</taxon>
        <taxon>Pseudonocardiaceae</taxon>
    </lineage>
</organism>
<keyword evidence="2" id="KW-0808">Transferase</keyword>
<evidence type="ECO:0000313" key="6">
    <source>
        <dbReference type="Proteomes" id="UP001156441"/>
    </source>
</evidence>
<reference evidence="5 6" key="1">
    <citation type="submission" date="2021-02" db="EMBL/GenBank/DDBJ databases">
        <title>Actinophytocola xerophila sp. nov., isolated from soil of cotton cropping field.</title>
        <authorList>
            <person name="Huang R."/>
            <person name="Chen X."/>
            <person name="Ge X."/>
            <person name="Liu W."/>
        </authorList>
    </citation>
    <scope>NUCLEOTIDE SEQUENCE [LARGE SCALE GENOMIC DNA]</scope>
    <source>
        <strain evidence="5 6">S1-96</strain>
    </source>
</reference>
<accession>A0ABT2JEQ0</accession>
<dbReference type="GO" id="GO:0032259">
    <property type="term" value="P:methylation"/>
    <property type="evidence" value="ECO:0007669"/>
    <property type="project" value="UniProtKB-KW"/>
</dbReference>
<dbReference type="Gene3D" id="3.40.50.150">
    <property type="entry name" value="Vaccinia Virus protein VP39"/>
    <property type="match status" value="1"/>
</dbReference>
<dbReference type="GO" id="GO:0008168">
    <property type="term" value="F:methyltransferase activity"/>
    <property type="evidence" value="ECO:0007669"/>
    <property type="project" value="UniProtKB-KW"/>
</dbReference>
<dbReference type="CDD" id="cd02440">
    <property type="entry name" value="AdoMet_MTases"/>
    <property type="match status" value="1"/>
</dbReference>
<keyword evidence="1 5" id="KW-0489">Methyltransferase</keyword>
<feature type="region of interest" description="Disordered" evidence="3">
    <location>
        <begin position="1"/>
        <end position="25"/>
    </location>
</feature>
<comment type="caution">
    <text evidence="5">The sequence shown here is derived from an EMBL/GenBank/DDBJ whole genome shotgun (WGS) entry which is preliminary data.</text>
</comment>
<dbReference type="EMBL" id="JAFFZE010000018">
    <property type="protein sequence ID" value="MCT2586352.1"/>
    <property type="molecule type" value="Genomic_DNA"/>
</dbReference>
<evidence type="ECO:0000256" key="2">
    <source>
        <dbReference type="ARBA" id="ARBA00022679"/>
    </source>
</evidence>
<evidence type="ECO:0000256" key="3">
    <source>
        <dbReference type="SAM" id="MobiDB-lite"/>
    </source>
</evidence>
<gene>
    <name evidence="5" type="ORF">JT362_24840</name>
</gene>
<dbReference type="InterPro" id="IPR029063">
    <property type="entry name" value="SAM-dependent_MTases_sf"/>
</dbReference>
<proteinExistence type="predicted"/>
<evidence type="ECO:0000313" key="5">
    <source>
        <dbReference type="EMBL" id="MCT2586352.1"/>
    </source>
</evidence>
<dbReference type="InterPro" id="IPR041698">
    <property type="entry name" value="Methyltransf_25"/>
</dbReference>
<dbReference type="PANTHER" id="PTHR43861">
    <property type="entry name" value="TRANS-ACONITATE 2-METHYLTRANSFERASE-RELATED"/>
    <property type="match status" value="1"/>
</dbReference>
<sequence>MHRSTWDTRTAVDDHSGGRHDEPVGVEQGAAFDQIGRRYDESFVERDAQLAEGAWLIGQLAELGPARVLDLGCGSGLPTAKQLLDAGIEVVGVDESAVMLELAEEQAPGGRYLHRDLREVADLGEFDAVVAFFSLLMLSKADIPPLLRQLRDQLRGARLLQVAMVLGDFDEFPISFLGVPTQVCAYPPDELRQVLAEAGFEIVELREVAAEAEPNRIEVQIFVRARAV</sequence>